<name>A0ABN8ZHE2_RANTA</name>
<accession>A0ABN8ZHE2</accession>
<evidence type="ECO:0000313" key="2">
    <source>
        <dbReference type="EMBL" id="CAI9172406.1"/>
    </source>
</evidence>
<evidence type="ECO:0000256" key="1">
    <source>
        <dbReference type="SAM" id="MobiDB-lite"/>
    </source>
</evidence>
<dbReference type="Proteomes" id="UP001176941">
    <property type="component" value="Chromosome 32"/>
</dbReference>
<protein>
    <submittedName>
        <fullName evidence="2">Uncharacterized protein</fullName>
    </submittedName>
</protein>
<evidence type="ECO:0000313" key="3">
    <source>
        <dbReference type="Proteomes" id="UP001176941"/>
    </source>
</evidence>
<feature type="region of interest" description="Disordered" evidence="1">
    <location>
        <begin position="103"/>
        <end position="167"/>
    </location>
</feature>
<reference evidence="2" key="1">
    <citation type="submission" date="2023-04" db="EMBL/GenBank/DDBJ databases">
        <authorList>
            <consortium name="ELIXIR-Norway"/>
        </authorList>
    </citation>
    <scope>NUCLEOTIDE SEQUENCE [LARGE SCALE GENOMIC DNA]</scope>
</reference>
<organism evidence="2 3">
    <name type="scientific">Rangifer tarandus platyrhynchus</name>
    <name type="common">Svalbard reindeer</name>
    <dbReference type="NCBI Taxonomy" id="3082113"/>
    <lineage>
        <taxon>Eukaryota</taxon>
        <taxon>Metazoa</taxon>
        <taxon>Chordata</taxon>
        <taxon>Craniata</taxon>
        <taxon>Vertebrata</taxon>
        <taxon>Euteleostomi</taxon>
        <taxon>Mammalia</taxon>
        <taxon>Eutheria</taxon>
        <taxon>Laurasiatheria</taxon>
        <taxon>Artiodactyla</taxon>
        <taxon>Ruminantia</taxon>
        <taxon>Pecora</taxon>
        <taxon>Cervidae</taxon>
        <taxon>Odocoileinae</taxon>
        <taxon>Rangifer</taxon>
    </lineage>
</organism>
<sequence length="286" mass="30881">MVMSDLRPRSPRRAELWLAPRVSQGNLNSDELPQCSGAWRPAADGWHSGYHKVTGAAAARRGRGRRALGALGGKVGSKRTPEKCRTEGHVFGRAWPPASQLWSPEGDGHPPALPGAWPPLIVGRGPRPRKALTSAGLRARRSAELPAGSPQVQHPAKGGWQSQQLEPRDAVSWSLPKRQTDVLQTPAAGRSCLSAGVMVGSEEQGGARFVDRGSLQCARVLSLRAHLLARPRLSVPSALGGQRGHRRWTCAELRERCPHPHPRTATPGRAGLLPPRCASPLRCFRE</sequence>
<keyword evidence="3" id="KW-1185">Reference proteome</keyword>
<gene>
    <name evidence="2" type="ORF">MRATA1EN1_LOCUS21368</name>
</gene>
<dbReference type="EMBL" id="OX459968">
    <property type="protein sequence ID" value="CAI9172406.1"/>
    <property type="molecule type" value="Genomic_DNA"/>
</dbReference>
<proteinExistence type="predicted"/>